<gene>
    <name evidence="7" type="ORF">NLI96_g8469</name>
</gene>
<accession>A0AAD5UX78</accession>
<dbReference type="Pfam" id="PF01212">
    <property type="entry name" value="Beta_elim_lyase"/>
    <property type="match status" value="1"/>
</dbReference>
<dbReference type="AlphaFoldDB" id="A0AAD5UX78"/>
<feature type="domain" description="Aromatic amino acid beta-eliminating lyase/threonine aldolase" evidence="6">
    <location>
        <begin position="41"/>
        <end position="312"/>
    </location>
</feature>
<evidence type="ECO:0000313" key="8">
    <source>
        <dbReference type="Proteomes" id="UP001212997"/>
    </source>
</evidence>
<dbReference type="GO" id="GO:0006567">
    <property type="term" value="P:L-threonine catabolic process"/>
    <property type="evidence" value="ECO:0007669"/>
    <property type="project" value="TreeGrafter"/>
</dbReference>
<evidence type="ECO:0000256" key="1">
    <source>
        <dbReference type="ARBA" id="ARBA00001933"/>
    </source>
</evidence>
<comment type="cofactor">
    <cofactor evidence="1">
        <name>pyridoxal 5'-phosphate</name>
        <dbReference type="ChEBI" id="CHEBI:597326"/>
    </cofactor>
</comment>
<dbReference type="EMBL" id="JANAWD010000385">
    <property type="protein sequence ID" value="KAJ3480264.1"/>
    <property type="molecule type" value="Genomic_DNA"/>
</dbReference>
<dbReference type="Proteomes" id="UP001212997">
    <property type="component" value="Unassembled WGS sequence"/>
</dbReference>
<dbReference type="GO" id="GO:0005829">
    <property type="term" value="C:cytosol"/>
    <property type="evidence" value="ECO:0007669"/>
    <property type="project" value="TreeGrafter"/>
</dbReference>
<evidence type="ECO:0000256" key="5">
    <source>
        <dbReference type="PIRSR" id="PIRSR017617-1"/>
    </source>
</evidence>
<dbReference type="InterPro" id="IPR015424">
    <property type="entry name" value="PyrdxlP-dep_Trfase"/>
</dbReference>
<organism evidence="7 8">
    <name type="scientific">Meripilus lineatus</name>
    <dbReference type="NCBI Taxonomy" id="2056292"/>
    <lineage>
        <taxon>Eukaryota</taxon>
        <taxon>Fungi</taxon>
        <taxon>Dikarya</taxon>
        <taxon>Basidiomycota</taxon>
        <taxon>Agaricomycotina</taxon>
        <taxon>Agaricomycetes</taxon>
        <taxon>Polyporales</taxon>
        <taxon>Meripilaceae</taxon>
        <taxon>Meripilus</taxon>
    </lineage>
</organism>
<evidence type="ECO:0000313" key="7">
    <source>
        <dbReference type="EMBL" id="KAJ3480264.1"/>
    </source>
</evidence>
<protein>
    <recommendedName>
        <fullName evidence="6">Aromatic amino acid beta-eliminating lyase/threonine aldolase domain-containing protein</fullName>
    </recommendedName>
</protein>
<keyword evidence="4" id="KW-0456">Lyase</keyword>
<dbReference type="GO" id="GO:0008732">
    <property type="term" value="F:L-allo-threonine aldolase activity"/>
    <property type="evidence" value="ECO:0007669"/>
    <property type="project" value="TreeGrafter"/>
</dbReference>
<evidence type="ECO:0000256" key="2">
    <source>
        <dbReference type="ARBA" id="ARBA00006966"/>
    </source>
</evidence>
<proteinExistence type="inferred from homology"/>
<feature type="modified residue" description="N6-(pyridoxal phosphate)lysine" evidence="5">
    <location>
        <position position="228"/>
    </location>
</feature>
<dbReference type="InterPro" id="IPR001597">
    <property type="entry name" value="ArAA_b-elim_lyase/Thr_aldolase"/>
</dbReference>
<reference evidence="7" key="1">
    <citation type="submission" date="2022-07" db="EMBL/GenBank/DDBJ databases">
        <title>Genome Sequence of Physisporinus lineatus.</title>
        <authorList>
            <person name="Buettner E."/>
        </authorList>
    </citation>
    <scope>NUCLEOTIDE SEQUENCE</scope>
    <source>
        <strain evidence="7">VT162</strain>
    </source>
</reference>
<dbReference type="InterPro" id="IPR015422">
    <property type="entry name" value="PyrdxlP-dep_Trfase_small"/>
</dbReference>
<dbReference type="Gene3D" id="3.90.1150.10">
    <property type="entry name" value="Aspartate Aminotransferase, domain 1"/>
    <property type="match status" value="1"/>
</dbReference>
<dbReference type="FunFam" id="3.40.640.10:FF:000030">
    <property type="entry name" value="Low-specificity L-threonine aldolase"/>
    <property type="match status" value="1"/>
</dbReference>
<comment type="similarity">
    <text evidence="2">Belongs to the threonine aldolase family.</text>
</comment>
<dbReference type="GO" id="GO:0006545">
    <property type="term" value="P:glycine biosynthetic process"/>
    <property type="evidence" value="ECO:0007669"/>
    <property type="project" value="TreeGrafter"/>
</dbReference>
<dbReference type="PANTHER" id="PTHR48097:SF9">
    <property type="entry name" value="L-THREONINE ALDOLASE"/>
    <property type="match status" value="1"/>
</dbReference>
<dbReference type="PIRSF" id="PIRSF017617">
    <property type="entry name" value="Thr_aldolase"/>
    <property type="match status" value="1"/>
</dbReference>
<evidence type="ECO:0000256" key="3">
    <source>
        <dbReference type="ARBA" id="ARBA00022898"/>
    </source>
</evidence>
<name>A0AAD5UX78_9APHY</name>
<evidence type="ECO:0000256" key="4">
    <source>
        <dbReference type="ARBA" id="ARBA00023239"/>
    </source>
</evidence>
<keyword evidence="8" id="KW-1185">Reference proteome</keyword>
<comment type="caution">
    <text evidence="7">The sequence shown here is derived from an EMBL/GenBank/DDBJ whole genome shotgun (WGS) entry which is preliminary data.</text>
</comment>
<dbReference type="InterPro" id="IPR023603">
    <property type="entry name" value="Low_specificity_L-TA-like"/>
</dbReference>
<dbReference type="SUPFAM" id="SSF53383">
    <property type="entry name" value="PLP-dependent transferases"/>
    <property type="match status" value="1"/>
</dbReference>
<dbReference type="PANTHER" id="PTHR48097">
    <property type="entry name" value="L-THREONINE ALDOLASE-RELATED"/>
    <property type="match status" value="1"/>
</dbReference>
<dbReference type="Gene3D" id="3.40.640.10">
    <property type="entry name" value="Type I PLP-dependent aspartate aminotransferase-like (Major domain)"/>
    <property type="match status" value="1"/>
</dbReference>
<keyword evidence="3" id="KW-0663">Pyridoxal phosphate</keyword>
<dbReference type="InterPro" id="IPR015421">
    <property type="entry name" value="PyrdxlP-dep_Trfase_major"/>
</dbReference>
<dbReference type="NCBIfam" id="NF041359">
    <property type="entry name" value="GntG_guanitoxin"/>
    <property type="match status" value="1"/>
</dbReference>
<sequence>MKSIDAARATIVDTVRFDILTATQDADNDKARREIARSFILPTPEMYNYAARASLGDDVYNEPSTHALEAHVARITGKEAGLFVPSGTMSNQIALRTHLRQPPYSVLCDHRAHIIKYEAGGAAFHSGATTIPVVPSNEHHLTLSDIQSHIELTNDFHCAPTEVVALENTLNGTIIPQEEVVAISDWVHSNGVKMHLDGARLWHVAIETGTPLKELCDPFDSVSLCFSKGLGAPIGSCLVGPAEFIRKARWFRKLFGAGMRQTGILAASAAYALTHNFPLLSDVHALARRLEAGLEEIGVRITSPAETCMIFFDPSPIGVDYEELVERADKLPNPIRLGGSRIVVHIQTSTEAVDDLLALVRQLAEEKKAAGFVYDHEPNGRLQNGIYVRGVRKQK</sequence>
<evidence type="ECO:0000259" key="6">
    <source>
        <dbReference type="Pfam" id="PF01212"/>
    </source>
</evidence>